<dbReference type="AlphaFoldDB" id="A0AAW6VRQ7"/>
<name>A0AAW6VRQ7_9BACT</name>
<evidence type="ECO:0000313" key="1">
    <source>
        <dbReference type="EMBL" id="MDK2062851.1"/>
    </source>
</evidence>
<gene>
    <name evidence="1" type="ORF">PT520_10005</name>
</gene>
<reference evidence="1" key="2">
    <citation type="submission" date="2023-02" db="EMBL/GenBank/DDBJ databases">
        <authorList>
            <person name="Concha-Toloza M."/>
            <person name="Lopez-Cantillo M."/>
            <person name="Molina-Mora J."/>
            <person name="Collado L."/>
        </authorList>
    </citation>
    <scope>NUCLEOTIDE SEQUENCE</scope>
    <source>
        <strain evidence="1">FR1p273A</strain>
    </source>
</reference>
<dbReference type="EMBL" id="JAQTJH010000013">
    <property type="protein sequence ID" value="MDK2062851.1"/>
    <property type="molecule type" value="Genomic_DNA"/>
</dbReference>
<accession>A0AAW6VRQ7</accession>
<organism evidence="1 2">
    <name type="scientific">Aliarcobacter butzleri</name>
    <dbReference type="NCBI Taxonomy" id="28197"/>
    <lineage>
        <taxon>Bacteria</taxon>
        <taxon>Pseudomonadati</taxon>
        <taxon>Campylobacterota</taxon>
        <taxon>Epsilonproteobacteria</taxon>
        <taxon>Campylobacterales</taxon>
        <taxon>Arcobacteraceae</taxon>
        <taxon>Aliarcobacter</taxon>
    </lineage>
</organism>
<dbReference type="Proteomes" id="UP001237843">
    <property type="component" value="Unassembled WGS sequence"/>
</dbReference>
<dbReference type="RefSeq" id="WP_151952104.1">
    <property type="nucleotide sequence ID" value="NZ_CABVRB010000040.1"/>
</dbReference>
<reference evidence="1" key="1">
    <citation type="journal article" date="2023" name="Antibiotics">
        <title>Genomic Characterization of Antibiotic-Resistant Campylobacterales Isolated from Chilean Poultry Meat.</title>
        <authorList>
            <person name="Concha-Toloza M."/>
            <person name="Lopez-Cantillo M."/>
            <person name="Molina-Mora J.A."/>
            <person name="Collado L."/>
        </authorList>
    </citation>
    <scope>NUCLEOTIDE SEQUENCE</scope>
    <source>
        <strain evidence="1">FR1p273A</strain>
    </source>
</reference>
<sequence length="83" mass="9461">MKKLNFKKKLKLKNQRASNVVKLLRSYSTKEWLHSIRSLNLSHGVCEDINDNIKIKPEFLVVAADFAIRISKPNGLGNNPTID</sequence>
<evidence type="ECO:0000313" key="2">
    <source>
        <dbReference type="Proteomes" id="UP001237843"/>
    </source>
</evidence>
<protein>
    <submittedName>
        <fullName evidence="1">Uncharacterized protein</fullName>
    </submittedName>
</protein>
<comment type="caution">
    <text evidence="1">The sequence shown here is derived from an EMBL/GenBank/DDBJ whole genome shotgun (WGS) entry which is preliminary data.</text>
</comment>
<proteinExistence type="predicted"/>